<keyword evidence="1" id="KW-1133">Transmembrane helix</keyword>
<organism evidence="2 3">
    <name type="scientific">Streptomyces phage Faust</name>
    <dbReference type="NCBI Taxonomy" id="2767565"/>
    <lineage>
        <taxon>Viruses</taxon>
        <taxon>Duplodnaviria</taxon>
        <taxon>Heunggongvirae</taxon>
        <taxon>Uroviricota</taxon>
        <taxon>Caudoviricetes</taxon>
        <taxon>Stanwilliamsviridae</taxon>
        <taxon>Loccivirinae</taxon>
        <taxon>Faustvirus</taxon>
        <taxon>Faustvirus faust</taxon>
    </lineage>
</organism>
<keyword evidence="1" id="KW-0812">Transmembrane</keyword>
<evidence type="ECO:0000313" key="3">
    <source>
        <dbReference type="Proteomes" id="UP000516151"/>
    </source>
</evidence>
<sequence>MLEIVGALAISAIAFVLIAWLIGMPWLALGFGGPSVSNFGWLFVGLVLATGIAVGWWHLVGTHIHVGFG</sequence>
<dbReference type="KEGG" id="vg:77927438"/>
<evidence type="ECO:0000256" key="1">
    <source>
        <dbReference type="SAM" id="Phobius"/>
    </source>
</evidence>
<keyword evidence="1" id="KW-0472">Membrane</keyword>
<reference evidence="2 3" key="1">
    <citation type="submission" date="2020-06" db="EMBL/GenBank/DDBJ databases">
        <authorList>
            <person name="Arora M.N."/>
            <person name="Dalling M.T."/>
            <person name="Dawson S.P.M."/>
            <person name="Elia S.N."/>
            <person name="Burke B."/>
            <person name="Shaffer C.D."/>
            <person name="Weston-Hafer K.A."/>
            <person name="Garlena R.A."/>
            <person name="Russell D.A."/>
            <person name="Pope W.H."/>
            <person name="Jacobs-Sera D."/>
            <person name="Hatfull G.F."/>
        </authorList>
    </citation>
    <scope>NUCLEOTIDE SEQUENCE [LARGE SCALE GENOMIC DNA]</scope>
</reference>
<gene>
    <name evidence="2" type="primary">143</name>
    <name evidence="2" type="ORF">SEA_FAUST_143</name>
</gene>
<dbReference type="EMBL" id="MT684598">
    <property type="protein sequence ID" value="QNN99225.1"/>
    <property type="molecule type" value="Genomic_DNA"/>
</dbReference>
<keyword evidence="3" id="KW-1185">Reference proteome</keyword>
<feature type="transmembrane region" description="Helical" evidence="1">
    <location>
        <begin position="40"/>
        <end position="60"/>
    </location>
</feature>
<dbReference type="Proteomes" id="UP000516151">
    <property type="component" value="Segment"/>
</dbReference>
<accession>A0A7G9UYX0</accession>
<dbReference type="GeneID" id="77927438"/>
<evidence type="ECO:0000313" key="2">
    <source>
        <dbReference type="EMBL" id="QNN99225.1"/>
    </source>
</evidence>
<protein>
    <submittedName>
        <fullName evidence="2">Membrane protein</fullName>
    </submittedName>
</protein>
<dbReference type="RefSeq" id="YP_010651732.1">
    <property type="nucleotide sequence ID" value="NC_070783.1"/>
</dbReference>
<name>A0A7G9UYX0_9CAUD</name>
<proteinExistence type="predicted"/>